<evidence type="ECO:0000313" key="3">
    <source>
        <dbReference type="EMBL" id="RAM00549.1"/>
    </source>
</evidence>
<feature type="transmembrane region" description="Helical" evidence="1">
    <location>
        <begin position="275"/>
        <end position="294"/>
    </location>
</feature>
<keyword evidence="3" id="KW-0449">Lipoprotein</keyword>
<feature type="transmembrane region" description="Helical" evidence="1">
    <location>
        <begin position="309"/>
        <end position="329"/>
    </location>
</feature>
<dbReference type="AlphaFoldDB" id="A0A328F830"/>
<protein>
    <submittedName>
        <fullName evidence="3">Prolipoprotein diacylglyceryl transferase</fullName>
    </submittedName>
</protein>
<feature type="transmembrane region" description="Helical" evidence="1">
    <location>
        <begin position="215"/>
        <end position="238"/>
    </location>
</feature>
<keyword evidence="3" id="KW-0808">Transferase</keyword>
<dbReference type="Pfam" id="PF01790">
    <property type="entry name" value="LGT"/>
    <property type="match status" value="1"/>
</dbReference>
<evidence type="ECO:0000313" key="4">
    <source>
        <dbReference type="Proteomes" id="UP000248798"/>
    </source>
</evidence>
<evidence type="ECO:0000256" key="1">
    <source>
        <dbReference type="SAM" id="Phobius"/>
    </source>
</evidence>
<evidence type="ECO:0000313" key="5">
    <source>
        <dbReference type="Proteomes" id="UP000293902"/>
    </source>
</evidence>
<dbReference type="RefSeq" id="WP_111959382.1">
    <property type="nucleotide sequence ID" value="NZ_CP036313.1"/>
</dbReference>
<feature type="transmembrane region" description="Helical" evidence="1">
    <location>
        <begin position="114"/>
        <end position="136"/>
    </location>
</feature>
<feature type="transmembrane region" description="Helical" evidence="1">
    <location>
        <begin position="51"/>
        <end position="74"/>
    </location>
</feature>
<dbReference type="GO" id="GO:0042158">
    <property type="term" value="P:lipoprotein biosynthetic process"/>
    <property type="evidence" value="ECO:0007669"/>
    <property type="project" value="InterPro"/>
</dbReference>
<dbReference type="EMBL" id="QLNI01000044">
    <property type="protein sequence ID" value="RAM00549.1"/>
    <property type="molecule type" value="Genomic_DNA"/>
</dbReference>
<dbReference type="OrthoDB" id="5386948at2"/>
<organism evidence="3 4">
    <name type="scientific">Desulfobacter hydrogenophilus</name>
    <dbReference type="NCBI Taxonomy" id="2291"/>
    <lineage>
        <taxon>Bacteria</taxon>
        <taxon>Pseudomonadati</taxon>
        <taxon>Thermodesulfobacteriota</taxon>
        <taxon>Desulfobacteria</taxon>
        <taxon>Desulfobacterales</taxon>
        <taxon>Desulfobacteraceae</taxon>
        <taxon>Desulfobacter</taxon>
    </lineage>
</organism>
<accession>A0A328F830</accession>
<dbReference type="Proteomes" id="UP000248798">
    <property type="component" value="Unassembled WGS sequence"/>
</dbReference>
<feature type="transmembrane region" description="Helical" evidence="1">
    <location>
        <begin position="6"/>
        <end position="22"/>
    </location>
</feature>
<feature type="transmembrane region" description="Helical" evidence="1">
    <location>
        <begin position="80"/>
        <end position="102"/>
    </location>
</feature>
<proteinExistence type="predicted"/>
<keyword evidence="1" id="KW-0812">Transmembrane</keyword>
<sequence>MGTIFFVVGLGLLIGLVLIWGFKTLPKEKWQMVAAFPLEKLEQGQWRGMNLTWYGLLSANAYTFGVIMVVVLAASAGIPIAVLVLLTVLLLAVTIPASKIIARIVEKKKATLTIGGAVFAGVVTAPWIIMLVNVTLGTAFNFHVPVAVMMACLSIGYTFGESLGRLACLSFGCCYGKPLSQCTGHTRKVFKHFNVVFTGDTKKVAYASELAGEELIPIQIITAVIYAISGLVGTLLFLQGFAGTALVETLMVTQIWRVVSEFFRADFRGQRKFSMYQIMALAAIAYTIVLLAFFPDPEVVVSLNKGFKALWHPGMILFFQGVWIVSFLHSGRSTVTASKISFHVVKENI</sequence>
<dbReference type="Proteomes" id="UP000293902">
    <property type="component" value="Chromosome"/>
</dbReference>
<reference evidence="2 5" key="2">
    <citation type="submission" date="2019-02" db="EMBL/GenBank/DDBJ databases">
        <title>Complete genome sequence of Desulfobacter hydrogenophilus AcRS1.</title>
        <authorList>
            <person name="Marietou A."/>
            <person name="Lund M.B."/>
            <person name="Marshall I.P.G."/>
            <person name="Schreiber L."/>
            <person name="Jorgensen B."/>
        </authorList>
    </citation>
    <scope>NUCLEOTIDE SEQUENCE [LARGE SCALE GENOMIC DNA]</scope>
    <source>
        <strain evidence="2 5">AcRS1</strain>
    </source>
</reference>
<keyword evidence="1" id="KW-1133">Transmembrane helix</keyword>
<reference evidence="3 4" key="1">
    <citation type="submission" date="2018-06" db="EMBL/GenBank/DDBJ databases">
        <title>Complete Genome Sequence of Desulfobacter hydrogenophilus (DSM3380).</title>
        <authorList>
            <person name="Marietou A."/>
            <person name="Schreiber L."/>
            <person name="Marshall I."/>
            <person name="Jorgensen B."/>
        </authorList>
    </citation>
    <scope>NUCLEOTIDE SEQUENCE [LARGE SCALE GENOMIC DNA]</scope>
    <source>
        <strain evidence="3 4">DSM 3380</strain>
    </source>
</reference>
<dbReference type="GO" id="GO:0005886">
    <property type="term" value="C:plasma membrane"/>
    <property type="evidence" value="ECO:0007669"/>
    <property type="project" value="InterPro"/>
</dbReference>
<keyword evidence="5" id="KW-1185">Reference proteome</keyword>
<gene>
    <name evidence="3" type="ORF">DO021_18405</name>
    <name evidence="2" type="ORF">EYB58_01825</name>
</gene>
<dbReference type="EMBL" id="CP036313">
    <property type="protein sequence ID" value="QBH11772.1"/>
    <property type="molecule type" value="Genomic_DNA"/>
</dbReference>
<evidence type="ECO:0000313" key="2">
    <source>
        <dbReference type="EMBL" id="QBH11772.1"/>
    </source>
</evidence>
<dbReference type="GO" id="GO:0008961">
    <property type="term" value="F:phosphatidylglycerol-prolipoprotein diacylglyceryl transferase activity"/>
    <property type="evidence" value="ECO:0007669"/>
    <property type="project" value="InterPro"/>
</dbReference>
<dbReference type="InterPro" id="IPR001640">
    <property type="entry name" value="Lgt"/>
</dbReference>
<name>A0A328F830_9BACT</name>
<keyword evidence="1" id="KW-0472">Membrane</keyword>